<dbReference type="Pfam" id="PF07238">
    <property type="entry name" value="PilZ"/>
    <property type="match status" value="1"/>
</dbReference>
<feature type="domain" description="PilZ" evidence="1">
    <location>
        <begin position="2"/>
        <end position="58"/>
    </location>
</feature>
<reference evidence="2 3" key="1">
    <citation type="submission" date="2007-05" db="EMBL/GenBank/DDBJ databases">
        <title>Complete sequence of Geobacter uraniireducens Rf4.</title>
        <authorList>
            <consortium name="US DOE Joint Genome Institute"/>
            <person name="Copeland A."/>
            <person name="Lucas S."/>
            <person name="Lapidus A."/>
            <person name="Barry K."/>
            <person name="Detter J.C."/>
            <person name="Glavina del Rio T."/>
            <person name="Hammon N."/>
            <person name="Israni S."/>
            <person name="Dalin E."/>
            <person name="Tice H."/>
            <person name="Pitluck S."/>
            <person name="Chertkov O."/>
            <person name="Brettin T."/>
            <person name="Bruce D."/>
            <person name="Han C."/>
            <person name="Schmutz J."/>
            <person name="Larimer F."/>
            <person name="Land M."/>
            <person name="Hauser L."/>
            <person name="Kyrpides N."/>
            <person name="Mikhailova N."/>
            <person name="Shelobolina E."/>
            <person name="Aklujkar M."/>
            <person name="Lovley D."/>
            <person name="Richardson P."/>
        </authorList>
    </citation>
    <scope>NUCLEOTIDE SEQUENCE [LARGE SCALE GENOMIC DNA]</scope>
    <source>
        <strain evidence="2 3">Rf4</strain>
    </source>
</reference>
<dbReference type="KEGG" id="gur:Gura_3900"/>
<dbReference type="GO" id="GO:0035438">
    <property type="term" value="F:cyclic-di-GMP binding"/>
    <property type="evidence" value="ECO:0007669"/>
    <property type="project" value="InterPro"/>
</dbReference>
<dbReference type="EMBL" id="CP000698">
    <property type="protein sequence ID" value="ABQ28049.1"/>
    <property type="molecule type" value="Genomic_DNA"/>
</dbReference>
<proteinExistence type="predicted"/>
<dbReference type="HOGENOM" id="CLU_2422771_0_0_7"/>
<protein>
    <recommendedName>
        <fullName evidence="1">PilZ domain-containing protein</fullName>
    </recommendedName>
</protein>
<name>A5G8D1_GEOUR</name>
<evidence type="ECO:0000259" key="1">
    <source>
        <dbReference type="Pfam" id="PF07238"/>
    </source>
</evidence>
<evidence type="ECO:0000313" key="2">
    <source>
        <dbReference type="EMBL" id="ABQ28049.1"/>
    </source>
</evidence>
<dbReference type="Gene3D" id="2.40.10.220">
    <property type="entry name" value="predicted glycosyltransferase like domains"/>
    <property type="match status" value="1"/>
</dbReference>
<dbReference type="AlphaFoldDB" id="A5G8D1"/>
<keyword evidence="3" id="KW-1185">Reference proteome</keyword>
<evidence type="ECO:0000313" key="3">
    <source>
        <dbReference type="Proteomes" id="UP000006695"/>
    </source>
</evidence>
<gene>
    <name evidence="2" type="ordered locus">Gura_3900</name>
</gene>
<dbReference type="Proteomes" id="UP000006695">
    <property type="component" value="Chromosome"/>
</dbReference>
<accession>A5G8D1</accession>
<dbReference type="SUPFAM" id="SSF141371">
    <property type="entry name" value="PilZ domain-like"/>
    <property type="match status" value="1"/>
</dbReference>
<organism evidence="2 3">
    <name type="scientific">Geotalea uraniireducens (strain Rf4)</name>
    <name type="common">Geobacter uraniireducens</name>
    <dbReference type="NCBI Taxonomy" id="351605"/>
    <lineage>
        <taxon>Bacteria</taxon>
        <taxon>Pseudomonadati</taxon>
        <taxon>Thermodesulfobacteriota</taxon>
        <taxon>Desulfuromonadia</taxon>
        <taxon>Geobacterales</taxon>
        <taxon>Geobacteraceae</taxon>
        <taxon>Geotalea</taxon>
    </lineage>
</organism>
<sequence length="91" mass="9900">MRGLFVKTEHPLAVDDTVSVAINFDGADEKFSFSIPATVVRTTEAGIGLSFKRIDVDSVLNEKKNEAAEGRSRHVEAEDFETFVGRGGILS</sequence>
<dbReference type="InterPro" id="IPR009875">
    <property type="entry name" value="PilZ_domain"/>
</dbReference>